<feature type="domain" description="Histidine kinase/HSP90-like ATPase" evidence="2">
    <location>
        <begin position="407"/>
        <end position="546"/>
    </location>
</feature>
<dbReference type="InterPro" id="IPR003594">
    <property type="entry name" value="HATPase_dom"/>
</dbReference>
<dbReference type="Gene3D" id="3.30.565.10">
    <property type="entry name" value="Histidine kinase-like ATPase, C-terminal domain"/>
    <property type="match status" value="1"/>
</dbReference>
<dbReference type="AlphaFoldDB" id="A0AAJ1IGX5"/>
<dbReference type="Gene3D" id="3.30.450.20">
    <property type="entry name" value="PAS domain"/>
    <property type="match status" value="1"/>
</dbReference>
<evidence type="ECO:0000313" key="3">
    <source>
        <dbReference type="EMBL" id="MDC7227727.1"/>
    </source>
</evidence>
<dbReference type="Pfam" id="PF13581">
    <property type="entry name" value="HATPase_c_2"/>
    <property type="match status" value="1"/>
</dbReference>
<keyword evidence="3" id="KW-0067">ATP-binding</keyword>
<feature type="transmembrane region" description="Helical" evidence="1">
    <location>
        <begin position="165"/>
        <end position="183"/>
    </location>
</feature>
<dbReference type="SUPFAM" id="SSF55785">
    <property type="entry name" value="PYP-like sensor domain (PAS domain)"/>
    <property type="match status" value="1"/>
</dbReference>
<reference evidence="3 4" key="1">
    <citation type="submission" date="2022-12" db="EMBL/GenBank/DDBJ databases">
        <title>Metagenome assembled genome from gulf of manar.</title>
        <authorList>
            <person name="Kohli P."/>
            <person name="Pk S."/>
            <person name="Venkata Ramana C."/>
            <person name="Sasikala C."/>
        </authorList>
    </citation>
    <scope>NUCLEOTIDE SEQUENCE [LARGE SCALE GENOMIC DNA]</scope>
    <source>
        <strain evidence="3">JB008</strain>
    </source>
</reference>
<dbReference type="GO" id="GO:0005524">
    <property type="term" value="F:ATP binding"/>
    <property type="evidence" value="ECO:0007669"/>
    <property type="project" value="UniProtKB-KW"/>
</dbReference>
<keyword evidence="1" id="KW-0812">Transmembrane</keyword>
<dbReference type="InterPro" id="IPR036890">
    <property type="entry name" value="HATPase_C_sf"/>
</dbReference>
<name>A0AAJ1IGX5_9SPIO</name>
<keyword evidence="3" id="KW-0547">Nucleotide-binding</keyword>
<dbReference type="CDD" id="cd16936">
    <property type="entry name" value="HATPase_RsbW-like"/>
    <property type="match status" value="1"/>
</dbReference>
<dbReference type="Proteomes" id="UP001221217">
    <property type="component" value="Unassembled WGS sequence"/>
</dbReference>
<feature type="transmembrane region" description="Helical" evidence="1">
    <location>
        <begin position="192"/>
        <end position="213"/>
    </location>
</feature>
<proteinExistence type="predicted"/>
<feature type="transmembrane region" description="Helical" evidence="1">
    <location>
        <begin position="111"/>
        <end position="130"/>
    </location>
</feature>
<feature type="transmembrane region" description="Helical" evidence="1">
    <location>
        <begin position="225"/>
        <end position="244"/>
    </location>
</feature>
<comment type="caution">
    <text evidence="3">The sequence shown here is derived from an EMBL/GenBank/DDBJ whole genome shotgun (WGS) entry which is preliminary data.</text>
</comment>
<protein>
    <submittedName>
        <fullName evidence="3">ATP-binding protein</fullName>
    </submittedName>
</protein>
<keyword evidence="1" id="KW-0472">Membrane</keyword>
<organism evidence="3 4">
    <name type="scientific">Candidatus Thalassospirochaeta sargassi</name>
    <dbReference type="NCBI Taxonomy" id="3119039"/>
    <lineage>
        <taxon>Bacteria</taxon>
        <taxon>Pseudomonadati</taxon>
        <taxon>Spirochaetota</taxon>
        <taxon>Spirochaetia</taxon>
        <taxon>Spirochaetales</taxon>
        <taxon>Spirochaetaceae</taxon>
        <taxon>Candidatus Thalassospirochaeta</taxon>
    </lineage>
</organism>
<feature type="transmembrane region" description="Helical" evidence="1">
    <location>
        <begin position="41"/>
        <end position="62"/>
    </location>
</feature>
<dbReference type="InterPro" id="IPR035965">
    <property type="entry name" value="PAS-like_dom_sf"/>
</dbReference>
<evidence type="ECO:0000256" key="1">
    <source>
        <dbReference type="SAM" id="Phobius"/>
    </source>
</evidence>
<keyword evidence="1" id="KW-1133">Transmembrane helix</keyword>
<evidence type="ECO:0000259" key="2">
    <source>
        <dbReference type="Pfam" id="PF13581"/>
    </source>
</evidence>
<gene>
    <name evidence="3" type="ORF">PQJ61_13265</name>
</gene>
<dbReference type="EMBL" id="JAQQAL010000032">
    <property type="protein sequence ID" value="MDC7227727.1"/>
    <property type="molecule type" value="Genomic_DNA"/>
</dbReference>
<evidence type="ECO:0000313" key="4">
    <source>
        <dbReference type="Proteomes" id="UP001221217"/>
    </source>
</evidence>
<sequence>MYSGSLLDSLQLAISVNCLTLLVIITGVYFVYSYKTREKTFLAGALMTFNVMLFVLAETIIIITGWTGNMELGRHLHRAEQIAILMFLASLPYFLMNAFPTEGFLKKALDIFMWLGLALTVAMTAAAYIFPDSVISVTTGSNIPLLSPGDFTRGMEGPLFIVRDIGLSLFIVLALVYSIYYLIKKNRNFQSLALFIGVLIAILGGLDDMQYFYSGRNYFIENVRFSRFVFGSTVMMLFFLASVFSKYFKVLDLLENKTRELKASENKYSLVMDAADEIMFSLSNELEIVSANQKAEKIFHIGDEPLNFIDCLYLNEIDEEKDNQYFREQLLELQDDGDKLSFNTYIKDWVTFEPVEYHFRFDCFINGDKKELIARAWPTASSKLSEYIGTERISLDVDNYITMVGDIVDKLTANLRRRLEKGDVMMIKMGLNEMIVNAMEHGNLNVTFDEKTKAQAEGRLFDYMSERRQLPENRDKKVSIDYFFDEKKVIYRITDMGPGFDYEHIMNKVQNEVNQQELQHGRGIIMTQAVFDKVEYNKKGNQVLLMKEFPDKEQ</sequence>
<accession>A0AAJ1IGX5</accession>
<feature type="transmembrane region" description="Helical" evidence="1">
    <location>
        <begin position="82"/>
        <end position="99"/>
    </location>
</feature>
<feature type="transmembrane region" description="Helical" evidence="1">
    <location>
        <begin position="12"/>
        <end position="32"/>
    </location>
</feature>